<name>A0A5J4X5B1_9EUKA</name>
<proteinExistence type="predicted"/>
<evidence type="ECO:0000313" key="3">
    <source>
        <dbReference type="EMBL" id="KAA6401825.1"/>
    </source>
</evidence>
<feature type="compositionally biased region" description="Basic and acidic residues" evidence="1">
    <location>
        <begin position="14"/>
        <end position="68"/>
    </location>
</feature>
<accession>A0A5J4X5B1</accession>
<protein>
    <recommendedName>
        <fullName evidence="5">Transmembrane protein</fullName>
    </recommendedName>
</protein>
<comment type="caution">
    <text evidence="3">The sequence shown here is derived from an EMBL/GenBank/DDBJ whole genome shotgun (WGS) entry which is preliminary data.</text>
</comment>
<sequence>MKDPKKKQQLSSSDQEKLKIEKGSNEYKIKQDQLNDNLNQKERNKDKKIEQEGQIKDKQLNRQNEDEINKKKKIAAELQLMLAQHLETVAGNKQSTITQNKSKLDKTSPNSTPGSYSQENINDTETTPTPKRNKHRRPRMHSNEQQQYSSPSNMNQQIDQSNSPGSYNVYDTLLQSPILSPFNKRLISDSQGRPHHHIHDMNYTQQHNPFQSYNIPDTTQSQFSDYFFQRPDIQIPPLDAQYSFDVPNAVRTQEVLNELRRQRNLREIQRQQYFNSIDTSSQFDDDEDDDDLDSQFINSPFNQYSPYNMRYGIPNNQIPFQRQYTNHLQQHPHIHSHQSRIDAIGQGGYMNRGHSHDSFNGYQRIHRRRKDFHQQRQIYESGDVDSSQNMMEQYDEINSNSEQHKNAMSLSSLIDFYSIHKRSIYFGLFTLSVLSFCIAFILWFINSIGEQFGNEKSNNFSHNTQSSVHAQNQIGLQEDGHDTANYRMIDSQQDEEMANKENEGRDEWKYNSFNGRNDMLLL</sequence>
<gene>
    <name evidence="3" type="ORF">EZS28_002647</name>
</gene>
<feature type="compositionally biased region" description="Basic residues" evidence="1">
    <location>
        <begin position="131"/>
        <end position="140"/>
    </location>
</feature>
<evidence type="ECO:0000256" key="2">
    <source>
        <dbReference type="SAM" id="Phobius"/>
    </source>
</evidence>
<keyword evidence="2" id="KW-0472">Membrane</keyword>
<dbReference type="EMBL" id="SNRW01000329">
    <property type="protein sequence ID" value="KAA6401825.1"/>
    <property type="molecule type" value="Genomic_DNA"/>
</dbReference>
<evidence type="ECO:0008006" key="5">
    <source>
        <dbReference type="Google" id="ProtNLM"/>
    </source>
</evidence>
<evidence type="ECO:0000256" key="1">
    <source>
        <dbReference type="SAM" id="MobiDB-lite"/>
    </source>
</evidence>
<feature type="transmembrane region" description="Helical" evidence="2">
    <location>
        <begin position="424"/>
        <end position="445"/>
    </location>
</feature>
<evidence type="ECO:0000313" key="4">
    <source>
        <dbReference type="Proteomes" id="UP000324800"/>
    </source>
</evidence>
<feature type="compositionally biased region" description="Polar residues" evidence="1">
    <location>
        <begin position="92"/>
        <end position="130"/>
    </location>
</feature>
<dbReference type="AlphaFoldDB" id="A0A5J4X5B1"/>
<feature type="compositionally biased region" description="Polar residues" evidence="1">
    <location>
        <begin position="143"/>
        <end position="166"/>
    </location>
</feature>
<reference evidence="3 4" key="1">
    <citation type="submission" date="2019-03" db="EMBL/GenBank/DDBJ databases">
        <title>Single cell metagenomics reveals metabolic interactions within the superorganism composed of flagellate Streblomastix strix and complex community of Bacteroidetes bacteria on its surface.</title>
        <authorList>
            <person name="Treitli S.C."/>
            <person name="Kolisko M."/>
            <person name="Husnik F."/>
            <person name="Keeling P."/>
            <person name="Hampl V."/>
        </authorList>
    </citation>
    <scope>NUCLEOTIDE SEQUENCE [LARGE SCALE GENOMIC DNA]</scope>
    <source>
        <strain evidence="3">ST1C</strain>
    </source>
</reference>
<keyword evidence="2" id="KW-1133">Transmembrane helix</keyword>
<dbReference type="Proteomes" id="UP000324800">
    <property type="component" value="Unassembled WGS sequence"/>
</dbReference>
<feature type="region of interest" description="Disordered" evidence="1">
    <location>
        <begin position="1"/>
        <end position="68"/>
    </location>
</feature>
<feature type="region of interest" description="Disordered" evidence="1">
    <location>
        <begin position="92"/>
        <end position="166"/>
    </location>
</feature>
<keyword evidence="2" id="KW-0812">Transmembrane</keyword>
<organism evidence="3 4">
    <name type="scientific">Streblomastix strix</name>
    <dbReference type="NCBI Taxonomy" id="222440"/>
    <lineage>
        <taxon>Eukaryota</taxon>
        <taxon>Metamonada</taxon>
        <taxon>Preaxostyla</taxon>
        <taxon>Oxymonadida</taxon>
        <taxon>Streblomastigidae</taxon>
        <taxon>Streblomastix</taxon>
    </lineage>
</organism>